<name>A0A644YYP3_9ZZZZ</name>
<proteinExistence type="predicted"/>
<accession>A0A644YYP3</accession>
<dbReference type="EMBL" id="VSSQ01006704">
    <property type="protein sequence ID" value="MPM33592.1"/>
    <property type="molecule type" value="Genomic_DNA"/>
</dbReference>
<reference evidence="1" key="1">
    <citation type="submission" date="2019-08" db="EMBL/GenBank/DDBJ databases">
        <authorList>
            <person name="Kucharzyk K."/>
            <person name="Murdoch R.W."/>
            <person name="Higgins S."/>
            <person name="Loffler F."/>
        </authorList>
    </citation>
    <scope>NUCLEOTIDE SEQUENCE</scope>
</reference>
<sequence>MASFEISNFITVLTLEILANAIKNNLLVKIPPRIPPANAIIPISNPSPANNKAILLFSTPIKV</sequence>
<evidence type="ECO:0000313" key="1">
    <source>
        <dbReference type="EMBL" id="MPM33592.1"/>
    </source>
</evidence>
<dbReference type="AlphaFoldDB" id="A0A644YYP3"/>
<organism evidence="1">
    <name type="scientific">bioreactor metagenome</name>
    <dbReference type="NCBI Taxonomy" id="1076179"/>
    <lineage>
        <taxon>unclassified sequences</taxon>
        <taxon>metagenomes</taxon>
        <taxon>ecological metagenomes</taxon>
    </lineage>
</organism>
<comment type="caution">
    <text evidence="1">The sequence shown here is derived from an EMBL/GenBank/DDBJ whole genome shotgun (WGS) entry which is preliminary data.</text>
</comment>
<gene>
    <name evidence="1" type="ORF">SDC9_80169</name>
</gene>
<protein>
    <submittedName>
        <fullName evidence="1">Uncharacterized protein</fullName>
    </submittedName>
</protein>